<accession>A0AAV7NJG0</accession>
<feature type="compositionally biased region" description="Polar residues" evidence="1">
    <location>
        <begin position="69"/>
        <end position="78"/>
    </location>
</feature>
<evidence type="ECO:0000256" key="1">
    <source>
        <dbReference type="SAM" id="MobiDB-lite"/>
    </source>
</evidence>
<reference evidence="2" key="1">
    <citation type="journal article" date="2022" name="bioRxiv">
        <title>Sequencing and chromosome-scale assembly of the giantPleurodeles waltlgenome.</title>
        <authorList>
            <person name="Brown T."/>
            <person name="Elewa A."/>
            <person name="Iarovenko S."/>
            <person name="Subramanian E."/>
            <person name="Araus A.J."/>
            <person name="Petzold A."/>
            <person name="Susuki M."/>
            <person name="Suzuki K.-i.T."/>
            <person name="Hayashi T."/>
            <person name="Toyoda A."/>
            <person name="Oliveira C."/>
            <person name="Osipova E."/>
            <person name="Leigh N.D."/>
            <person name="Simon A."/>
            <person name="Yun M.H."/>
        </authorList>
    </citation>
    <scope>NUCLEOTIDE SEQUENCE</scope>
    <source>
        <strain evidence="2">20211129_DDA</strain>
        <tissue evidence="2">Liver</tissue>
    </source>
</reference>
<gene>
    <name evidence="2" type="ORF">NDU88_004438</name>
</gene>
<name>A0AAV7NJG0_PLEWA</name>
<organism evidence="2 3">
    <name type="scientific">Pleurodeles waltl</name>
    <name type="common">Iberian ribbed newt</name>
    <dbReference type="NCBI Taxonomy" id="8319"/>
    <lineage>
        <taxon>Eukaryota</taxon>
        <taxon>Metazoa</taxon>
        <taxon>Chordata</taxon>
        <taxon>Craniata</taxon>
        <taxon>Vertebrata</taxon>
        <taxon>Euteleostomi</taxon>
        <taxon>Amphibia</taxon>
        <taxon>Batrachia</taxon>
        <taxon>Caudata</taxon>
        <taxon>Salamandroidea</taxon>
        <taxon>Salamandridae</taxon>
        <taxon>Pleurodelinae</taxon>
        <taxon>Pleurodeles</taxon>
    </lineage>
</organism>
<protein>
    <submittedName>
        <fullName evidence="2">Uncharacterized protein</fullName>
    </submittedName>
</protein>
<comment type="caution">
    <text evidence="2">The sequence shown here is derived from an EMBL/GenBank/DDBJ whole genome shotgun (WGS) entry which is preliminary data.</text>
</comment>
<dbReference type="EMBL" id="JANPWB010000012">
    <property type="protein sequence ID" value="KAJ1116220.1"/>
    <property type="molecule type" value="Genomic_DNA"/>
</dbReference>
<proteinExistence type="predicted"/>
<keyword evidence="3" id="KW-1185">Reference proteome</keyword>
<dbReference type="AlphaFoldDB" id="A0AAV7NJG0"/>
<evidence type="ECO:0000313" key="3">
    <source>
        <dbReference type="Proteomes" id="UP001066276"/>
    </source>
</evidence>
<dbReference type="Proteomes" id="UP001066276">
    <property type="component" value="Chromosome 8"/>
</dbReference>
<evidence type="ECO:0000313" key="2">
    <source>
        <dbReference type="EMBL" id="KAJ1116220.1"/>
    </source>
</evidence>
<sequence>MEGRRGELLAQWRVAAVRDRLENYTLKYCQLLHRFGKISRLTPEEIYGIVNVDHETPTGASDGIGPMRFTNQRQKGLP</sequence>
<feature type="region of interest" description="Disordered" evidence="1">
    <location>
        <begin position="57"/>
        <end position="78"/>
    </location>
</feature>